<accession>A0ABX2IK95</accession>
<gene>
    <name evidence="1" type="ORF">HJ583_006885</name>
</gene>
<evidence type="ECO:0008006" key="3">
    <source>
        <dbReference type="Google" id="ProtNLM"/>
    </source>
</evidence>
<dbReference type="EMBL" id="JABCSC020000001">
    <property type="protein sequence ID" value="NSL54743.1"/>
    <property type="molecule type" value="Genomic_DNA"/>
</dbReference>
<comment type="caution">
    <text evidence="1">The sequence shown here is derived from an EMBL/GenBank/DDBJ whole genome shotgun (WGS) entry which is preliminary data.</text>
</comment>
<sequence length="111" mass="11708">MLRRPLRPLLSLLLTCALLLSLQGSLLHALGHAEEALSTVQHLPQGGKHPAGEQACTLCLAFAVFDAAAPGQASFGLLQPVTHISFIAPAQHLAHSTLPHYRSRAPPALLA</sequence>
<proteinExistence type="predicted"/>
<name>A0ABX2IK95_9RHOO</name>
<evidence type="ECO:0000313" key="1">
    <source>
        <dbReference type="EMBL" id="NSL54743.1"/>
    </source>
</evidence>
<organism evidence="1 2">
    <name type="scientific">Uliginosibacterium aquaticum</name>
    <dbReference type="NCBI Taxonomy" id="2731212"/>
    <lineage>
        <taxon>Bacteria</taxon>
        <taxon>Pseudomonadati</taxon>
        <taxon>Pseudomonadota</taxon>
        <taxon>Betaproteobacteria</taxon>
        <taxon>Rhodocyclales</taxon>
        <taxon>Zoogloeaceae</taxon>
        <taxon>Uliginosibacterium</taxon>
    </lineage>
</organism>
<keyword evidence="2" id="KW-1185">Reference proteome</keyword>
<evidence type="ECO:0000313" key="2">
    <source>
        <dbReference type="Proteomes" id="UP000778523"/>
    </source>
</evidence>
<protein>
    <recommendedName>
        <fullName evidence="3">DUF2946 domain-containing protein</fullName>
    </recommendedName>
</protein>
<reference evidence="1 2" key="1">
    <citation type="submission" date="2020-06" db="EMBL/GenBank/DDBJ databases">
        <title>Draft genome of Uliginosibacterium sp. IMCC34675.</title>
        <authorList>
            <person name="Song J."/>
        </authorList>
    </citation>
    <scope>NUCLEOTIDE SEQUENCE [LARGE SCALE GENOMIC DNA]</scope>
    <source>
        <strain evidence="1 2">IMCC34675</strain>
    </source>
</reference>
<dbReference type="Proteomes" id="UP000778523">
    <property type="component" value="Unassembled WGS sequence"/>
</dbReference>
<dbReference type="RefSeq" id="WP_170021194.1">
    <property type="nucleotide sequence ID" value="NZ_JABCSC020000001.1"/>
</dbReference>